<dbReference type="OrthoDB" id="5420391at2759"/>
<feature type="compositionally biased region" description="Polar residues" evidence="1">
    <location>
        <begin position="71"/>
        <end position="80"/>
    </location>
</feature>
<feature type="compositionally biased region" description="Low complexity" evidence="1">
    <location>
        <begin position="83"/>
        <end position="101"/>
    </location>
</feature>
<feature type="region of interest" description="Disordered" evidence="1">
    <location>
        <begin position="30"/>
        <end position="118"/>
    </location>
</feature>
<organism evidence="3 4">
    <name type="scientific">Magnaporthiopsis poae (strain ATCC 64411 / 73-15)</name>
    <name type="common">Kentucky bluegrass fungus</name>
    <name type="synonym">Magnaporthe poae</name>
    <dbReference type="NCBI Taxonomy" id="644358"/>
    <lineage>
        <taxon>Eukaryota</taxon>
        <taxon>Fungi</taxon>
        <taxon>Dikarya</taxon>
        <taxon>Ascomycota</taxon>
        <taxon>Pezizomycotina</taxon>
        <taxon>Sordariomycetes</taxon>
        <taxon>Sordariomycetidae</taxon>
        <taxon>Magnaporthales</taxon>
        <taxon>Magnaporthaceae</taxon>
        <taxon>Magnaporthiopsis</taxon>
    </lineage>
</organism>
<feature type="compositionally biased region" description="Low complexity" evidence="1">
    <location>
        <begin position="228"/>
        <end position="239"/>
    </location>
</feature>
<dbReference type="PANTHER" id="PTHR42084">
    <property type="entry name" value="YALI0E26631P"/>
    <property type="match status" value="1"/>
</dbReference>
<feature type="compositionally biased region" description="Polar residues" evidence="1">
    <location>
        <begin position="412"/>
        <end position="426"/>
    </location>
</feature>
<dbReference type="STRING" id="644358.A0A0C4DKT2"/>
<reference evidence="3" key="5">
    <citation type="submission" date="2015-06" db="UniProtKB">
        <authorList>
            <consortium name="EnsemblFungi"/>
        </authorList>
    </citation>
    <scope>IDENTIFICATION</scope>
    <source>
        <strain evidence="3">ATCC 64411</strain>
    </source>
</reference>
<evidence type="ECO:0000313" key="2">
    <source>
        <dbReference type="EMBL" id="KLU81271.1"/>
    </source>
</evidence>
<reference evidence="2" key="3">
    <citation type="submission" date="2011-03" db="EMBL/GenBank/DDBJ databases">
        <title>Annotation of Magnaporthe poae ATCC 64411.</title>
        <authorList>
            <person name="Ma L.-J."/>
            <person name="Dead R."/>
            <person name="Young S.K."/>
            <person name="Zeng Q."/>
            <person name="Gargeya S."/>
            <person name="Fitzgerald M."/>
            <person name="Haas B."/>
            <person name="Abouelleil A."/>
            <person name="Alvarado L."/>
            <person name="Arachchi H.M."/>
            <person name="Berlin A."/>
            <person name="Brown A."/>
            <person name="Chapman S.B."/>
            <person name="Chen Z."/>
            <person name="Dunbar C."/>
            <person name="Freedman E."/>
            <person name="Gearin G."/>
            <person name="Gellesch M."/>
            <person name="Goldberg J."/>
            <person name="Griggs A."/>
            <person name="Gujja S."/>
            <person name="Heiman D."/>
            <person name="Howarth C."/>
            <person name="Larson L."/>
            <person name="Lui A."/>
            <person name="MacDonald P.J.P."/>
            <person name="Mehta T."/>
            <person name="Montmayeur A."/>
            <person name="Murphy C."/>
            <person name="Neiman D."/>
            <person name="Pearson M."/>
            <person name="Priest M."/>
            <person name="Roberts A."/>
            <person name="Saif S."/>
            <person name="Shea T."/>
            <person name="Shenoy N."/>
            <person name="Sisk P."/>
            <person name="Stolte C."/>
            <person name="Sykes S."/>
            <person name="Yandava C."/>
            <person name="Wortman J."/>
            <person name="Nusbaum C."/>
            <person name="Birren B."/>
        </authorList>
    </citation>
    <scope>NUCLEOTIDE SEQUENCE</scope>
    <source>
        <strain evidence="2">ATCC 64411</strain>
    </source>
</reference>
<dbReference type="EMBL" id="ADBL01000082">
    <property type="status" value="NOT_ANNOTATED_CDS"/>
    <property type="molecule type" value="Genomic_DNA"/>
</dbReference>
<proteinExistence type="predicted"/>
<reference evidence="4" key="1">
    <citation type="submission" date="2010-05" db="EMBL/GenBank/DDBJ databases">
        <title>The genome sequence of Magnaporthe poae strain ATCC 64411.</title>
        <authorList>
            <person name="Ma L.-J."/>
            <person name="Dead R."/>
            <person name="Young S."/>
            <person name="Zeng Q."/>
            <person name="Koehrsen M."/>
            <person name="Alvarado L."/>
            <person name="Berlin A."/>
            <person name="Chapman S.B."/>
            <person name="Chen Z."/>
            <person name="Freedman E."/>
            <person name="Gellesch M."/>
            <person name="Goldberg J."/>
            <person name="Griggs A."/>
            <person name="Gujja S."/>
            <person name="Heilman E.R."/>
            <person name="Heiman D."/>
            <person name="Hepburn T."/>
            <person name="Howarth C."/>
            <person name="Jen D."/>
            <person name="Larson L."/>
            <person name="Mehta T."/>
            <person name="Neiman D."/>
            <person name="Pearson M."/>
            <person name="Roberts A."/>
            <person name="Saif S."/>
            <person name="Shea T."/>
            <person name="Shenoy N."/>
            <person name="Sisk P."/>
            <person name="Stolte C."/>
            <person name="Sykes S."/>
            <person name="Walk T."/>
            <person name="White J."/>
            <person name="Yandava C."/>
            <person name="Haas B."/>
            <person name="Nusbaum C."/>
            <person name="Birren B."/>
        </authorList>
    </citation>
    <scope>NUCLEOTIDE SEQUENCE [LARGE SCALE GENOMIC DNA]</scope>
    <source>
        <strain evidence="4">ATCC 64411 / 73-15</strain>
    </source>
</reference>
<dbReference type="AlphaFoldDB" id="A0A0C4DKT2"/>
<name>A0A0C4DKT2_MAGP6</name>
<evidence type="ECO:0008006" key="5">
    <source>
        <dbReference type="Google" id="ProtNLM"/>
    </source>
</evidence>
<keyword evidence="4" id="KW-1185">Reference proteome</keyword>
<reference evidence="2" key="2">
    <citation type="submission" date="2010-05" db="EMBL/GenBank/DDBJ databases">
        <title>The Genome Sequence of Magnaporthe poae strain ATCC 64411.</title>
        <authorList>
            <consortium name="The Broad Institute Genome Sequencing Platform"/>
            <consortium name="Broad Institute Genome Sequencing Center for Infectious Disease"/>
            <person name="Ma L.-J."/>
            <person name="Dead R."/>
            <person name="Young S."/>
            <person name="Zeng Q."/>
            <person name="Koehrsen M."/>
            <person name="Alvarado L."/>
            <person name="Berlin A."/>
            <person name="Chapman S.B."/>
            <person name="Chen Z."/>
            <person name="Freedman E."/>
            <person name="Gellesch M."/>
            <person name="Goldberg J."/>
            <person name="Griggs A."/>
            <person name="Gujja S."/>
            <person name="Heilman E.R."/>
            <person name="Heiman D."/>
            <person name="Hepburn T."/>
            <person name="Howarth C."/>
            <person name="Jen D."/>
            <person name="Larson L."/>
            <person name="Mehta T."/>
            <person name="Neiman D."/>
            <person name="Pearson M."/>
            <person name="Roberts A."/>
            <person name="Saif S."/>
            <person name="Shea T."/>
            <person name="Shenoy N."/>
            <person name="Sisk P."/>
            <person name="Stolte C."/>
            <person name="Sykes S."/>
            <person name="Walk T."/>
            <person name="White J."/>
            <person name="Yandava C."/>
            <person name="Haas B."/>
            <person name="Nusbaum C."/>
            <person name="Birren B."/>
        </authorList>
    </citation>
    <scope>NUCLEOTIDE SEQUENCE</scope>
    <source>
        <strain evidence="2">ATCC 64411</strain>
    </source>
</reference>
<evidence type="ECO:0000313" key="3">
    <source>
        <dbReference type="EnsemblFungi" id="MAPG_00362T0"/>
    </source>
</evidence>
<feature type="compositionally biased region" description="Low complexity" evidence="1">
    <location>
        <begin position="37"/>
        <end position="54"/>
    </location>
</feature>
<dbReference type="OMA" id="EWDAWDD"/>
<dbReference type="eggNOG" id="ENOG502SAHR">
    <property type="taxonomic scope" value="Eukaryota"/>
</dbReference>
<feature type="compositionally biased region" description="Acidic residues" evidence="1">
    <location>
        <begin position="249"/>
        <end position="268"/>
    </location>
</feature>
<dbReference type="Proteomes" id="UP000011715">
    <property type="component" value="Unassembled WGS sequence"/>
</dbReference>
<dbReference type="EMBL" id="GL876966">
    <property type="protein sequence ID" value="KLU81271.1"/>
    <property type="molecule type" value="Genomic_DNA"/>
</dbReference>
<gene>
    <name evidence="2" type="ORF">MAPG_00362</name>
</gene>
<evidence type="ECO:0000256" key="1">
    <source>
        <dbReference type="SAM" id="MobiDB-lite"/>
    </source>
</evidence>
<feature type="compositionally biased region" description="Basic and acidic residues" evidence="1">
    <location>
        <begin position="386"/>
        <end position="396"/>
    </location>
</feature>
<evidence type="ECO:0000313" key="4">
    <source>
        <dbReference type="Proteomes" id="UP000011715"/>
    </source>
</evidence>
<sequence>MRRAHIDSNHLKTPVFTHVEDWDNQQMSADLFAEFGSSSQDAQPRQQQAGQSASTHAPLSFDDPFSFLAAGNSNSTSSKPFAQPTQQLQQPWLQPQQQQQPSAGGPISSGIWDIQPMSGFSGGGMINANGFKNTAEDDDGWGDFEVATPDAAATAPPRPAPGSSVFPAAAASSSIAPKSSSRPLAPRDRVIRASTLDIITKNLADLPGPTGHVPKLNTYTERPSWELSPSTSTPQPSKPKNSDPNVLFDADDYDGEEAVDDDDDEFGDFETVAPASLPPSRPTAPAAASIIDFGDDFGSGTAVAGAPKKEPPGNVPSALDFDAVQPIGSAYPQPPKSSPFKERNPFPGLAVTTPKEEESQDDAAFKSKIKSPSPVTAWPTTGTQPKIDDAPYHDSLDSFDSPMPESQDSKPVAQQSSWDWNSTSPDQAAAKSQKPPVQKPDDSAPPPTNVPPPSILLAAFCPLLELPNNALFKPTATAAAASSVRSRVLADPATATFLRGYLSLATVAARVLAGRRLRWQRDKFLAQGMSISTNCDDARLRSAVSAANSALQQPAQGHQPPLPKIPELVDKPGVQTAKMVPTAPKACVICGLKRDERVRGADFEVEDSFGEWWVEHWGHRACRNFWVEHEVQLRQR</sequence>
<reference evidence="3" key="4">
    <citation type="journal article" date="2015" name="G3 (Bethesda)">
        <title>Genome sequences of three phytopathogenic species of the Magnaporthaceae family of fungi.</title>
        <authorList>
            <person name="Okagaki L.H."/>
            <person name="Nunes C.C."/>
            <person name="Sailsbery J."/>
            <person name="Clay B."/>
            <person name="Brown D."/>
            <person name="John T."/>
            <person name="Oh Y."/>
            <person name="Young N."/>
            <person name="Fitzgerald M."/>
            <person name="Haas B.J."/>
            <person name="Zeng Q."/>
            <person name="Young S."/>
            <person name="Adiconis X."/>
            <person name="Fan L."/>
            <person name="Levin J.Z."/>
            <person name="Mitchell T.K."/>
            <person name="Okubara P.A."/>
            <person name="Farman M.L."/>
            <person name="Kohn L.M."/>
            <person name="Birren B."/>
            <person name="Ma L.-J."/>
            <person name="Dean R.A."/>
        </authorList>
    </citation>
    <scope>NUCLEOTIDE SEQUENCE</scope>
    <source>
        <strain evidence="3">ATCC 64411 / 73-15</strain>
    </source>
</reference>
<feature type="region of interest" description="Disordered" evidence="1">
    <location>
        <begin position="203"/>
        <end position="451"/>
    </location>
</feature>
<accession>A0A0C4DKT2</accession>
<protein>
    <recommendedName>
        <fullName evidence="5">Serine/threonine-protein kinase ppk6</fullName>
    </recommendedName>
</protein>
<dbReference type="PANTHER" id="PTHR42084:SF1">
    <property type="entry name" value="SERINE_THREONINE-PROTEIN KINASE PPK6"/>
    <property type="match status" value="1"/>
</dbReference>
<dbReference type="EnsemblFungi" id="MAPG_00362T0">
    <property type="protein sequence ID" value="MAPG_00362T0"/>
    <property type="gene ID" value="MAPG_00362"/>
</dbReference>
<dbReference type="VEuPathDB" id="FungiDB:MAPG_00362"/>